<proteinExistence type="inferred from homology"/>
<evidence type="ECO:0000256" key="3">
    <source>
        <dbReference type="ARBA" id="ARBA00023235"/>
    </source>
</evidence>
<evidence type="ECO:0000256" key="2">
    <source>
        <dbReference type="ARBA" id="ARBA00005866"/>
    </source>
</evidence>
<dbReference type="Pfam" id="PF01263">
    <property type="entry name" value="Aldose_epim"/>
    <property type="match status" value="1"/>
</dbReference>
<dbReference type="PANTHER" id="PTHR11122:SF13">
    <property type="entry name" value="GLUCOSE-6-PHOSPHATE 1-EPIMERASE"/>
    <property type="match status" value="1"/>
</dbReference>
<dbReference type="Gene3D" id="2.70.98.10">
    <property type="match status" value="1"/>
</dbReference>
<dbReference type="InterPro" id="IPR008183">
    <property type="entry name" value="Aldose_1/G6P_1-epimerase"/>
</dbReference>
<evidence type="ECO:0000313" key="7">
    <source>
        <dbReference type="Proteomes" id="UP000316473"/>
    </source>
</evidence>
<dbReference type="SUPFAM" id="SSF74650">
    <property type="entry name" value="Galactose mutarotase-like"/>
    <property type="match status" value="1"/>
</dbReference>
<dbReference type="GO" id="GO:0047938">
    <property type="term" value="F:glucose-6-phosphate 1-epimerase activity"/>
    <property type="evidence" value="ECO:0007669"/>
    <property type="project" value="UniProtKB-UniRule"/>
</dbReference>
<reference evidence="6 7" key="1">
    <citation type="submission" date="2019-06" db="EMBL/GenBank/DDBJ databases">
        <title>Nitrosomonas stercoris KYUHI-S whole genome shotgun sequence.</title>
        <authorList>
            <person name="Nakagawa T."/>
            <person name="Tsuchiya Y."/>
            <person name="Takahashi R."/>
        </authorList>
    </citation>
    <scope>NUCLEOTIDE SEQUENCE [LARGE SCALE GENOMIC DNA]</scope>
    <source>
        <strain evidence="6 7">KYUHI-S</strain>
    </source>
</reference>
<dbReference type="GO" id="GO:0005975">
    <property type="term" value="P:carbohydrate metabolic process"/>
    <property type="evidence" value="ECO:0007669"/>
    <property type="project" value="InterPro"/>
</dbReference>
<dbReference type="KEGG" id="nst:Nstercoris_00942"/>
<evidence type="ECO:0000256" key="1">
    <source>
        <dbReference type="ARBA" id="ARBA00001096"/>
    </source>
</evidence>
<dbReference type="InterPro" id="IPR011013">
    <property type="entry name" value="Gal_mutarotase_sf_dom"/>
</dbReference>
<evidence type="ECO:0000256" key="5">
    <source>
        <dbReference type="PIRSR" id="PIRSR016020-1"/>
    </source>
</evidence>
<dbReference type="AlphaFoldDB" id="A0A4Y1YKN7"/>
<dbReference type="GO" id="GO:0030246">
    <property type="term" value="F:carbohydrate binding"/>
    <property type="evidence" value="ECO:0007669"/>
    <property type="project" value="UniProtKB-UniRule"/>
</dbReference>
<evidence type="ECO:0000256" key="4">
    <source>
        <dbReference type="PIRNR" id="PIRNR016020"/>
    </source>
</evidence>
<feature type="active site" evidence="5">
    <location>
        <position position="170"/>
    </location>
</feature>
<comment type="similarity">
    <text evidence="2 4">Belongs to the glucose-6-phosphate 1-epimerase family.</text>
</comment>
<dbReference type="PANTHER" id="PTHR11122">
    <property type="entry name" value="APOSPORY-ASSOCIATED PROTEIN C-RELATED"/>
    <property type="match status" value="1"/>
</dbReference>
<feature type="active site" evidence="5">
    <location>
        <position position="274"/>
    </location>
</feature>
<dbReference type="InterPro" id="IPR025532">
    <property type="entry name" value="G6P_1-epimerase"/>
</dbReference>
<dbReference type="EC" id="5.1.3.15" evidence="4"/>
<dbReference type="InterPro" id="IPR014718">
    <property type="entry name" value="GH-type_carb-bd"/>
</dbReference>
<sequence length="302" mass="33554">MNSEQLNQQYGIGQQVVFSEGKGGLPVIQVNNEQAKALISVYGGQVLAFQPAHAQQQLLFVSQQAYYQPGKAIKGGVPICWPWFGPDLEGKGRPAHGFMRNRMWEVISTALTPEGAVQIVLGATDTAETRAIWSRAFALQLEITIADTLNLELTTRNTGTQPCTITQAFHPYFQVGDIRQTSVTGLENTRYIDKVSDNMEREQLGAVTIDAEVDRIYQAVGSSDLVIHDQAWQRRIRITSKGNRTAVVWNPWAKRSAAMSDLGDEDYLRFICVETTNAATDRAHIPPNSEVKLTANYKIEQD</sequence>
<dbReference type="EMBL" id="AP019755">
    <property type="protein sequence ID" value="BBL34700.1"/>
    <property type="molecule type" value="Genomic_DNA"/>
</dbReference>
<accession>A0A4Y1YKN7</accession>
<dbReference type="Proteomes" id="UP000316473">
    <property type="component" value="Chromosome"/>
</dbReference>
<comment type="catalytic activity">
    <reaction evidence="1">
        <text>alpha-D-glucose 6-phosphate = beta-D-glucose 6-phosphate</text>
        <dbReference type="Rhea" id="RHEA:16249"/>
        <dbReference type="ChEBI" id="CHEBI:58225"/>
        <dbReference type="ChEBI" id="CHEBI:58247"/>
        <dbReference type="EC" id="5.1.3.15"/>
    </reaction>
</comment>
<organism evidence="6 7">
    <name type="scientific">Nitrosomonas stercoris</name>
    <dbReference type="NCBI Taxonomy" id="1444684"/>
    <lineage>
        <taxon>Bacteria</taxon>
        <taxon>Pseudomonadati</taxon>
        <taxon>Pseudomonadota</taxon>
        <taxon>Betaproteobacteria</taxon>
        <taxon>Nitrosomonadales</taxon>
        <taxon>Nitrosomonadaceae</taxon>
        <taxon>Nitrosomonas</taxon>
    </lineage>
</organism>
<name>A0A4Y1YKN7_9PROT</name>
<keyword evidence="3 4" id="KW-0413">Isomerase</keyword>
<gene>
    <name evidence="6" type="ORF">Nstercoris_00942</name>
</gene>
<protein>
    <recommendedName>
        <fullName evidence="4">Putative glucose-6-phosphate 1-epimerase</fullName>
        <ecNumber evidence="4">5.1.3.15</ecNumber>
    </recommendedName>
</protein>
<dbReference type="PIRSF" id="PIRSF016020">
    <property type="entry name" value="PHexose_mutarotase"/>
    <property type="match status" value="1"/>
</dbReference>
<dbReference type="CDD" id="cd09020">
    <property type="entry name" value="D-hex-6-P-epi_like"/>
    <property type="match status" value="1"/>
</dbReference>
<keyword evidence="7" id="KW-1185">Reference proteome</keyword>
<evidence type="ECO:0000313" key="6">
    <source>
        <dbReference type="EMBL" id="BBL34700.1"/>
    </source>
</evidence>